<feature type="binding site" evidence="5">
    <location>
        <position position="296"/>
    </location>
    <ligand>
        <name>Zn(2+)</name>
        <dbReference type="ChEBI" id="CHEBI:29105"/>
        <label>2</label>
    </ligand>
</feature>
<feature type="modified residue" description="4-aspartylphosphate" evidence="6">
    <location>
        <position position="53"/>
    </location>
</feature>
<keyword evidence="6" id="KW-0597">Phosphoprotein</keyword>
<comment type="caution">
    <text evidence="9">The sequence shown here is derived from an EMBL/GenBank/DDBJ whole genome shotgun (WGS) entry which is preliminary data.</text>
</comment>
<dbReference type="PROSITE" id="PS50110">
    <property type="entry name" value="RESPONSE_REGULATORY"/>
    <property type="match status" value="1"/>
</dbReference>
<name>A0A1C7NEC9_9FUNG</name>
<dbReference type="InterPro" id="IPR002073">
    <property type="entry name" value="PDEase_catalytic_dom"/>
</dbReference>
<sequence>MLNASFCTVVILHQIKPYPDYQQLLISTFGKEQTPLKAIERCRHNKNSLLLVDLDAIDFTLHENALHLLETVERDLKTSSIPLVVCSNDDSAQFMLDCLQAGAVDYLLKPIYSNVIKTLFLKLFKRKESTLLLPQQHHSIPSPTSLYERIKDTHLSKTVMEAFVPKTMIQVSPLTKKQQANLKTRIFSWDFGPFGLTTNELVHVVYLIFDQVISLPDLSHIVFSQSQWYDFIIDLASAYHDQNPYHNFAHAVDVLQCLFVLLCESGLLPFSNKTSRIHLLTAKDIFALLIAAIGHDAAHPGVNNAFLINSSNPLATLYNDRSVLESLHSMTLFQLLNKHGLIDLIGGLHSEDYKAFRKTVVSSILATDMSLHLEYVAKIKEQAIRFHQNQVEPNDLERNLLCSALIKCADISNVARPFRWGTQWAELLIEEFVCQGDLEKELGMPVLPMNDRDKVILEDSQIGFIRFVALDLFQNVREILVDLSFAVDQIQANLKQWETRKHALTAHDSGVSNLLDEEDTFDSDEYKYMIETGSKRSSSMDLCSSGVKKRAPLEKQASIYHPIQLDENNVSPGETRKNPVYCQCAIQ</sequence>
<evidence type="ECO:0000256" key="5">
    <source>
        <dbReference type="PIRSR" id="PIRSR623088-3"/>
    </source>
</evidence>
<organism evidence="9 10">
    <name type="scientific">Choanephora cucurbitarum</name>
    <dbReference type="NCBI Taxonomy" id="101091"/>
    <lineage>
        <taxon>Eukaryota</taxon>
        <taxon>Fungi</taxon>
        <taxon>Fungi incertae sedis</taxon>
        <taxon>Mucoromycota</taxon>
        <taxon>Mucoromycotina</taxon>
        <taxon>Mucoromycetes</taxon>
        <taxon>Mucorales</taxon>
        <taxon>Mucorineae</taxon>
        <taxon>Choanephoraceae</taxon>
        <taxon>Choanephoroideae</taxon>
        <taxon>Choanephora</taxon>
    </lineage>
</organism>
<feature type="domain" description="PDEase" evidence="8">
    <location>
        <begin position="156"/>
        <end position="504"/>
    </location>
</feature>
<dbReference type="EMBL" id="LUGH01000262">
    <property type="protein sequence ID" value="OBZ86906.1"/>
    <property type="molecule type" value="Genomic_DNA"/>
</dbReference>
<reference evidence="9 10" key="1">
    <citation type="submission" date="2016-03" db="EMBL/GenBank/DDBJ databases">
        <title>Choanephora cucurbitarum.</title>
        <authorList>
            <person name="Min B."/>
            <person name="Park H."/>
            <person name="Park J.-H."/>
            <person name="Shin H.-D."/>
            <person name="Choi I.-G."/>
        </authorList>
    </citation>
    <scope>NUCLEOTIDE SEQUENCE [LARGE SCALE GENOMIC DNA]</scope>
    <source>
        <strain evidence="9 10">KUS-F28377</strain>
    </source>
</reference>
<dbReference type="STRING" id="101091.A0A1C7NEC9"/>
<protein>
    <submittedName>
        <fullName evidence="9">3',5'-cyclic-nucleotide phosphodiesterase regA</fullName>
    </submittedName>
</protein>
<evidence type="ECO:0000259" key="8">
    <source>
        <dbReference type="PROSITE" id="PS51845"/>
    </source>
</evidence>
<evidence type="ECO:0000313" key="10">
    <source>
        <dbReference type="Proteomes" id="UP000093000"/>
    </source>
</evidence>
<dbReference type="PANTHER" id="PTHR11347">
    <property type="entry name" value="CYCLIC NUCLEOTIDE PHOSPHODIESTERASE"/>
    <property type="match status" value="1"/>
</dbReference>
<dbReference type="PROSITE" id="PS51845">
    <property type="entry name" value="PDEASE_I_2"/>
    <property type="match status" value="1"/>
</dbReference>
<feature type="binding site" evidence="5">
    <location>
        <position position="296"/>
    </location>
    <ligand>
        <name>Zn(2+)</name>
        <dbReference type="ChEBI" id="CHEBI:29105"/>
        <label>1</label>
    </ligand>
</feature>
<feature type="binding site" evidence="4">
    <location>
        <begin position="246"/>
        <end position="250"/>
    </location>
    <ligand>
        <name>AMP</name>
        <dbReference type="ChEBI" id="CHEBI:456215"/>
    </ligand>
</feature>
<evidence type="ECO:0000313" key="9">
    <source>
        <dbReference type="EMBL" id="OBZ86906.1"/>
    </source>
</evidence>
<feature type="binding site" evidence="4">
    <location>
        <position position="461"/>
    </location>
    <ligand>
        <name>AMP</name>
        <dbReference type="ChEBI" id="CHEBI:456215"/>
    </ligand>
</feature>
<feature type="binding site" evidence="5">
    <location>
        <position position="250"/>
    </location>
    <ligand>
        <name>Zn(2+)</name>
        <dbReference type="ChEBI" id="CHEBI:29105"/>
        <label>1</label>
    </ligand>
</feature>
<dbReference type="Pfam" id="PF00233">
    <property type="entry name" value="PDEase_I"/>
    <property type="match status" value="1"/>
</dbReference>
<dbReference type="Gene3D" id="1.10.1300.10">
    <property type="entry name" value="3'5'-cyclic nucleotide phosphodiesterase, catalytic domain"/>
    <property type="match status" value="1"/>
</dbReference>
<dbReference type="CDD" id="cd00077">
    <property type="entry name" value="HDc"/>
    <property type="match status" value="1"/>
</dbReference>
<keyword evidence="1 5" id="KW-0479">Metal-binding</keyword>
<dbReference type="Proteomes" id="UP000093000">
    <property type="component" value="Unassembled WGS sequence"/>
</dbReference>
<dbReference type="PRINTS" id="PR00387">
    <property type="entry name" value="PDIESTERASE1"/>
</dbReference>
<keyword evidence="2" id="KW-0378">Hydrolase</keyword>
<feature type="domain" description="Response regulatory" evidence="7">
    <location>
        <begin position="1"/>
        <end position="124"/>
    </location>
</feature>
<feature type="binding site" evidence="5">
    <location>
        <position position="295"/>
    </location>
    <ligand>
        <name>Zn(2+)</name>
        <dbReference type="ChEBI" id="CHEBI:29105"/>
        <label>1</label>
    </ligand>
</feature>
<dbReference type="InterPro" id="IPR011006">
    <property type="entry name" value="CheY-like_superfamily"/>
</dbReference>
<dbReference type="SMART" id="SM00471">
    <property type="entry name" value="HDc"/>
    <property type="match status" value="1"/>
</dbReference>
<dbReference type="InterPro" id="IPR003607">
    <property type="entry name" value="HD/PDEase_dom"/>
</dbReference>
<feature type="binding site" evidence="4">
    <location>
        <position position="296"/>
    </location>
    <ligand>
        <name>AMP</name>
        <dbReference type="ChEBI" id="CHEBI:456215"/>
    </ligand>
</feature>
<accession>A0A1C7NEC9</accession>
<dbReference type="SUPFAM" id="SSF109604">
    <property type="entry name" value="HD-domain/PDEase-like"/>
    <property type="match status" value="1"/>
</dbReference>
<proteinExistence type="predicted"/>
<evidence type="ECO:0000259" key="7">
    <source>
        <dbReference type="PROSITE" id="PS50110"/>
    </source>
</evidence>
<dbReference type="SUPFAM" id="SSF52172">
    <property type="entry name" value="CheY-like"/>
    <property type="match status" value="1"/>
</dbReference>
<gene>
    <name evidence="9" type="primary">regA_2</name>
    <name evidence="9" type="ORF">A0J61_05043</name>
</gene>
<dbReference type="OrthoDB" id="546632at2759"/>
<dbReference type="GO" id="GO:0046872">
    <property type="term" value="F:metal ion binding"/>
    <property type="evidence" value="ECO:0007669"/>
    <property type="project" value="UniProtKB-KW"/>
</dbReference>
<dbReference type="Gene3D" id="3.40.50.2300">
    <property type="match status" value="1"/>
</dbReference>
<evidence type="ECO:0000256" key="1">
    <source>
        <dbReference type="ARBA" id="ARBA00022723"/>
    </source>
</evidence>
<dbReference type="GO" id="GO:0000160">
    <property type="term" value="P:phosphorelay signal transduction system"/>
    <property type="evidence" value="ECO:0007669"/>
    <property type="project" value="InterPro"/>
</dbReference>
<evidence type="ECO:0000256" key="4">
    <source>
        <dbReference type="PIRSR" id="PIRSR623088-2"/>
    </source>
</evidence>
<evidence type="ECO:0000256" key="3">
    <source>
        <dbReference type="PIRSR" id="PIRSR623088-1"/>
    </source>
</evidence>
<dbReference type="InParanoid" id="A0A1C7NEC9"/>
<keyword evidence="10" id="KW-1185">Reference proteome</keyword>
<dbReference type="AlphaFoldDB" id="A0A1C7NEC9"/>
<dbReference type="InterPro" id="IPR036971">
    <property type="entry name" value="PDEase_catalytic_dom_sf"/>
</dbReference>
<dbReference type="InterPro" id="IPR023088">
    <property type="entry name" value="PDEase"/>
</dbReference>
<feature type="active site" description="Proton donor" evidence="3">
    <location>
        <position position="246"/>
    </location>
</feature>
<dbReference type="InterPro" id="IPR001789">
    <property type="entry name" value="Sig_transdc_resp-reg_receiver"/>
</dbReference>
<evidence type="ECO:0000256" key="6">
    <source>
        <dbReference type="PROSITE-ProRule" id="PRU00169"/>
    </source>
</evidence>
<dbReference type="GO" id="GO:0004114">
    <property type="term" value="F:3',5'-cyclic-nucleotide phosphodiesterase activity"/>
    <property type="evidence" value="ECO:0007669"/>
    <property type="project" value="InterPro"/>
</dbReference>
<feature type="binding site" evidence="5">
    <location>
        <position position="410"/>
    </location>
    <ligand>
        <name>Zn(2+)</name>
        <dbReference type="ChEBI" id="CHEBI:29105"/>
        <label>1</label>
    </ligand>
</feature>
<feature type="binding site" evidence="4">
    <location>
        <position position="410"/>
    </location>
    <ligand>
        <name>AMP</name>
        <dbReference type="ChEBI" id="CHEBI:456215"/>
    </ligand>
</feature>
<evidence type="ECO:0000256" key="2">
    <source>
        <dbReference type="ARBA" id="ARBA00022801"/>
    </source>
</evidence>